<keyword evidence="1" id="KW-0547">Nucleotide-binding</keyword>
<dbReference type="Proteomes" id="UP000199623">
    <property type="component" value="Unassembled WGS sequence"/>
</dbReference>
<organism evidence="4 5">
    <name type="scientific">Lentzea fradiae</name>
    <dbReference type="NCBI Taxonomy" id="200378"/>
    <lineage>
        <taxon>Bacteria</taxon>
        <taxon>Bacillati</taxon>
        <taxon>Actinomycetota</taxon>
        <taxon>Actinomycetes</taxon>
        <taxon>Pseudonocardiales</taxon>
        <taxon>Pseudonocardiaceae</taxon>
        <taxon>Lentzea</taxon>
    </lineage>
</organism>
<evidence type="ECO:0000256" key="1">
    <source>
        <dbReference type="PROSITE-ProRule" id="PRU00409"/>
    </source>
</evidence>
<dbReference type="Gene3D" id="3.40.50.261">
    <property type="entry name" value="Succinyl-CoA synthetase domains"/>
    <property type="match status" value="2"/>
</dbReference>
<dbReference type="InterPro" id="IPR016102">
    <property type="entry name" value="Succinyl-CoA_synth-like"/>
</dbReference>
<dbReference type="STRING" id="200378.SAMN05216553_116151"/>
<dbReference type="GO" id="GO:0005524">
    <property type="term" value="F:ATP binding"/>
    <property type="evidence" value="ECO:0007669"/>
    <property type="project" value="UniProtKB-UniRule"/>
</dbReference>
<protein>
    <submittedName>
        <fullName evidence="4">Acyl-CoA synthetase (NDP forming)</fullName>
    </submittedName>
</protein>
<dbReference type="OrthoDB" id="190266at2"/>
<dbReference type="PANTHER" id="PTHR42793">
    <property type="entry name" value="COA BINDING DOMAIN CONTAINING PROTEIN"/>
    <property type="match status" value="1"/>
</dbReference>
<evidence type="ECO:0000313" key="4">
    <source>
        <dbReference type="EMBL" id="SDH13349.1"/>
    </source>
</evidence>
<dbReference type="EMBL" id="FNCC01000016">
    <property type="protein sequence ID" value="SDH13349.1"/>
    <property type="molecule type" value="Genomic_DNA"/>
</dbReference>
<dbReference type="Pfam" id="PF13549">
    <property type="entry name" value="ATP-grasp_5"/>
    <property type="match status" value="1"/>
</dbReference>
<feature type="domain" description="ATP-grasp" evidence="2">
    <location>
        <begin position="660"/>
        <end position="698"/>
    </location>
</feature>
<dbReference type="Pfam" id="PF13607">
    <property type="entry name" value="Succ_CoA_lig"/>
    <property type="match status" value="1"/>
</dbReference>
<dbReference type="Gene3D" id="3.30.470.20">
    <property type="entry name" value="ATP-grasp fold, B domain"/>
    <property type="match status" value="1"/>
</dbReference>
<dbReference type="InterPro" id="IPR011761">
    <property type="entry name" value="ATP-grasp"/>
</dbReference>
<dbReference type="InterPro" id="IPR016181">
    <property type="entry name" value="Acyl_CoA_acyltransferase"/>
</dbReference>
<dbReference type="PROSITE" id="PS51186">
    <property type="entry name" value="GNAT"/>
    <property type="match status" value="1"/>
</dbReference>
<dbReference type="InterPro" id="IPR032875">
    <property type="entry name" value="Succ_CoA_lig_flav_dom"/>
</dbReference>
<evidence type="ECO:0000259" key="2">
    <source>
        <dbReference type="PROSITE" id="PS50975"/>
    </source>
</evidence>
<dbReference type="SMART" id="SM00881">
    <property type="entry name" value="CoA_binding"/>
    <property type="match status" value="1"/>
</dbReference>
<gene>
    <name evidence="4" type="ORF">SAMN05216553_116151</name>
</gene>
<dbReference type="CDD" id="cd04301">
    <property type="entry name" value="NAT_SF"/>
    <property type="match status" value="1"/>
</dbReference>
<evidence type="ECO:0000259" key="3">
    <source>
        <dbReference type="PROSITE" id="PS51186"/>
    </source>
</evidence>
<name>A0A1G7ZXB8_9PSEU</name>
<dbReference type="InterPro" id="IPR036291">
    <property type="entry name" value="NAD(P)-bd_dom_sf"/>
</dbReference>
<dbReference type="AlphaFoldDB" id="A0A1G7ZXB8"/>
<feature type="domain" description="N-acetyltransferase" evidence="3">
    <location>
        <begin position="25"/>
        <end position="178"/>
    </location>
</feature>
<accession>A0A1G7ZXB8</accession>
<dbReference type="Pfam" id="PF00583">
    <property type="entry name" value="Acetyltransf_1"/>
    <property type="match status" value="1"/>
</dbReference>
<dbReference type="Pfam" id="PF13380">
    <property type="entry name" value="CoA_binding_2"/>
    <property type="match status" value="1"/>
</dbReference>
<dbReference type="SUPFAM" id="SSF55729">
    <property type="entry name" value="Acyl-CoA N-acyltransferases (Nat)"/>
    <property type="match status" value="1"/>
</dbReference>
<reference evidence="5" key="1">
    <citation type="submission" date="2016-10" db="EMBL/GenBank/DDBJ databases">
        <authorList>
            <person name="Varghese N."/>
            <person name="Submissions S."/>
        </authorList>
    </citation>
    <scope>NUCLEOTIDE SEQUENCE [LARGE SCALE GENOMIC DNA]</scope>
    <source>
        <strain evidence="5">CGMCC 4.3506</strain>
    </source>
</reference>
<dbReference type="Gene3D" id="3.40.50.720">
    <property type="entry name" value="NAD(P)-binding Rossmann-like Domain"/>
    <property type="match status" value="1"/>
</dbReference>
<dbReference type="InterPro" id="IPR003781">
    <property type="entry name" value="CoA-bd"/>
</dbReference>
<dbReference type="PANTHER" id="PTHR42793:SF1">
    <property type="entry name" value="PEPTIDYL-LYSINE N-ACETYLTRANSFERASE PATZ"/>
    <property type="match status" value="1"/>
</dbReference>
<dbReference type="InterPro" id="IPR013815">
    <property type="entry name" value="ATP_grasp_subdomain_1"/>
</dbReference>
<dbReference type="RefSeq" id="WP_090056655.1">
    <property type="nucleotide sequence ID" value="NZ_FNCC01000016.1"/>
</dbReference>
<evidence type="ECO:0000313" key="5">
    <source>
        <dbReference type="Proteomes" id="UP000199623"/>
    </source>
</evidence>
<dbReference type="Gene3D" id="3.30.1490.20">
    <property type="entry name" value="ATP-grasp fold, A domain"/>
    <property type="match status" value="1"/>
</dbReference>
<dbReference type="PROSITE" id="PS50975">
    <property type="entry name" value="ATP_GRASP"/>
    <property type="match status" value="1"/>
</dbReference>
<keyword evidence="1" id="KW-0067">ATP-binding</keyword>
<dbReference type="SUPFAM" id="SSF56059">
    <property type="entry name" value="Glutathione synthetase ATP-binding domain-like"/>
    <property type="match status" value="1"/>
</dbReference>
<dbReference type="Gene3D" id="3.40.630.30">
    <property type="match status" value="1"/>
</dbReference>
<dbReference type="GO" id="GO:0046872">
    <property type="term" value="F:metal ion binding"/>
    <property type="evidence" value="ECO:0007669"/>
    <property type="project" value="InterPro"/>
</dbReference>
<dbReference type="InterPro" id="IPR000182">
    <property type="entry name" value="GNAT_dom"/>
</dbReference>
<dbReference type="SUPFAM" id="SSF52210">
    <property type="entry name" value="Succinyl-CoA synthetase domains"/>
    <property type="match status" value="2"/>
</dbReference>
<dbReference type="SUPFAM" id="SSF51735">
    <property type="entry name" value="NAD(P)-binding Rossmann-fold domains"/>
    <property type="match status" value="1"/>
</dbReference>
<sequence>MGARDPFDFPRHWEADVVLSDGGTVHLRPITPDDAEKLREFHGRLSERTRYFRYFGPYPRIPQRDLDRFSTVDHHDRVALIALLGDDIVAVGRFDRLHNGPSAEVAFVVEDGHQGRGLGSILLEHLAAAAREVGLTRFEAEVLAENGQMVRVFRDAGYQVSRAFEEGVLHLEFAIDPTDESVAVARAREQAAEARSVHNLLHPRSVAVIGASTDPTKIGHAVLKNLLEADFNGPVYPVNAEHRAVRGVRAYPTVLDIPDDVDLAVVAVPAASVDEVMDGCLAKGVKALVVVSSGYGETGPDGLSAERRLAAEARAHGMRVVGPNALGVLNLDPKVRLNASLAPHLPARGRAGFFCQSGALGTAILANAAGWGLGLSTFVSAGNRADVSGNDLLQYWETDPSTDVVLLYLESFGNPRKFARLARRLGRTKPIVAVKSGRHAVVPGLAATAAKVDEASVQALFEQAGVIRVDSLAQLFDTALLLAHQPLPAGRRVAVVGNSTAIGLLAADTLLAQGLDLVDDPVDVGAQATPEEFAKAVKESLDRPDTDALVVVFVPPIAVPGSAYARAIKEAAHSTKPIVSTFLAVEGIPDELKMPGKGSIPSYASPERAVLALARVTRYAHWRAAPQGTFTRPDGIDTARARSFVDGVAEQREIDDLTAVDLLSCYGIEVVPFRIANSAEEAVSAAAELGYPVAMKATSERLRHRTDLIGVRLDVAQPESVRAAYHDLAGLSGEPGVYVQRMAPKGVSCVLGIQDDPSFGALVWFGLSGLVSDLLGDRAYRAVPLTDTDAAELVAAPKAAPLLTGYRGDEPADLKALQELVLRLAALAEDLPEVRSLTLEPVLASAAGAFVSSARVVVGPPPSLHDVGPRRLR</sequence>
<proteinExistence type="predicted"/>
<dbReference type="GO" id="GO:0016747">
    <property type="term" value="F:acyltransferase activity, transferring groups other than amino-acyl groups"/>
    <property type="evidence" value="ECO:0007669"/>
    <property type="project" value="InterPro"/>
</dbReference>
<keyword evidence="5" id="KW-1185">Reference proteome</keyword>